<keyword evidence="5 7" id="KW-0408">Iron</keyword>
<dbReference type="PRINTS" id="PR00385">
    <property type="entry name" value="P450"/>
</dbReference>
<dbReference type="GO" id="GO:0016705">
    <property type="term" value="F:oxidoreductase activity, acting on paired donors, with incorporation or reduction of molecular oxygen"/>
    <property type="evidence" value="ECO:0007669"/>
    <property type="project" value="InterPro"/>
</dbReference>
<protein>
    <recommendedName>
        <fullName evidence="11">Cytochrome P450</fullName>
    </recommendedName>
</protein>
<dbReference type="GO" id="GO:0033075">
    <property type="term" value="P:isoquinoline alkaloid biosynthetic process"/>
    <property type="evidence" value="ECO:0007669"/>
    <property type="project" value="UniProtKB-ARBA"/>
</dbReference>
<comment type="similarity">
    <text evidence="1 8">Belongs to the cytochrome P450 family.</text>
</comment>
<evidence type="ECO:0000256" key="6">
    <source>
        <dbReference type="ARBA" id="ARBA00023033"/>
    </source>
</evidence>
<dbReference type="EMBL" id="CM010719">
    <property type="protein sequence ID" value="RZC61962.1"/>
    <property type="molecule type" value="Genomic_DNA"/>
</dbReference>
<dbReference type="PROSITE" id="PS00086">
    <property type="entry name" value="CYTOCHROME_P450"/>
    <property type="match status" value="1"/>
</dbReference>
<comment type="cofactor">
    <cofactor evidence="7">
        <name>heme</name>
        <dbReference type="ChEBI" id="CHEBI:30413"/>
    </cofactor>
</comment>
<keyword evidence="4 8" id="KW-0560">Oxidoreductase</keyword>
<dbReference type="Gene3D" id="1.10.630.10">
    <property type="entry name" value="Cytochrome P450"/>
    <property type="match status" value="1"/>
</dbReference>
<dbReference type="Proteomes" id="UP000316621">
    <property type="component" value="Chromosome 5"/>
</dbReference>
<dbReference type="CDD" id="cd11072">
    <property type="entry name" value="CYP71-like"/>
    <property type="match status" value="1"/>
</dbReference>
<evidence type="ECO:0000313" key="10">
    <source>
        <dbReference type="Proteomes" id="UP000316621"/>
    </source>
</evidence>
<proteinExistence type="inferred from homology"/>
<evidence type="ECO:0000256" key="5">
    <source>
        <dbReference type="ARBA" id="ARBA00023004"/>
    </source>
</evidence>
<dbReference type="AlphaFoldDB" id="A0A4Y7JPL4"/>
<evidence type="ECO:0000256" key="8">
    <source>
        <dbReference type="RuleBase" id="RU000461"/>
    </source>
</evidence>
<keyword evidence="6 8" id="KW-0503">Monooxygenase</keyword>
<evidence type="ECO:0000256" key="3">
    <source>
        <dbReference type="ARBA" id="ARBA00022723"/>
    </source>
</evidence>
<dbReference type="PANTHER" id="PTHR47955">
    <property type="entry name" value="CYTOCHROME P450 FAMILY 71 PROTEIN"/>
    <property type="match status" value="1"/>
</dbReference>
<feature type="binding site" description="axial binding residue" evidence="7">
    <location>
        <position position="457"/>
    </location>
    <ligand>
        <name>heme</name>
        <dbReference type="ChEBI" id="CHEBI:30413"/>
    </ligand>
    <ligandPart>
        <name>Fe</name>
        <dbReference type="ChEBI" id="CHEBI:18248"/>
    </ligandPart>
</feature>
<dbReference type="OMA" id="LVTKGMH"/>
<reference evidence="9 10" key="1">
    <citation type="journal article" date="2018" name="Science">
        <title>The opium poppy genome and morphinan production.</title>
        <authorList>
            <person name="Guo L."/>
            <person name="Winzer T."/>
            <person name="Yang X."/>
            <person name="Li Y."/>
            <person name="Ning Z."/>
            <person name="He Z."/>
            <person name="Teodor R."/>
            <person name="Lu Y."/>
            <person name="Bowser T.A."/>
            <person name="Graham I.A."/>
            <person name="Ye K."/>
        </authorList>
    </citation>
    <scope>NUCLEOTIDE SEQUENCE [LARGE SCALE GENOMIC DNA]</scope>
    <source>
        <strain evidence="10">cv. HN1</strain>
        <tissue evidence="9">Leaves</tissue>
    </source>
</reference>
<dbReference type="InterPro" id="IPR002401">
    <property type="entry name" value="Cyt_P450_E_grp-I"/>
</dbReference>
<dbReference type="PRINTS" id="PR00463">
    <property type="entry name" value="EP450I"/>
</dbReference>
<dbReference type="Pfam" id="PF00067">
    <property type="entry name" value="p450"/>
    <property type="match status" value="1"/>
</dbReference>
<dbReference type="GO" id="GO:0005506">
    <property type="term" value="F:iron ion binding"/>
    <property type="evidence" value="ECO:0007669"/>
    <property type="project" value="InterPro"/>
</dbReference>
<keyword evidence="10" id="KW-1185">Reference proteome</keyword>
<keyword evidence="2 7" id="KW-0349">Heme</keyword>
<accession>A0A4Y7JPL4</accession>
<dbReference type="OrthoDB" id="1055148at2759"/>
<evidence type="ECO:0000256" key="2">
    <source>
        <dbReference type="ARBA" id="ARBA00022617"/>
    </source>
</evidence>
<dbReference type="GO" id="GO:0004497">
    <property type="term" value="F:monooxygenase activity"/>
    <property type="evidence" value="ECO:0007669"/>
    <property type="project" value="UniProtKB-KW"/>
</dbReference>
<dbReference type="InterPro" id="IPR036396">
    <property type="entry name" value="Cyt_P450_sf"/>
</dbReference>
<evidence type="ECO:0008006" key="11">
    <source>
        <dbReference type="Google" id="ProtNLM"/>
    </source>
</evidence>
<evidence type="ECO:0000313" key="9">
    <source>
        <dbReference type="EMBL" id="RZC61962.1"/>
    </source>
</evidence>
<organism evidence="9 10">
    <name type="scientific">Papaver somniferum</name>
    <name type="common">Opium poppy</name>
    <dbReference type="NCBI Taxonomy" id="3469"/>
    <lineage>
        <taxon>Eukaryota</taxon>
        <taxon>Viridiplantae</taxon>
        <taxon>Streptophyta</taxon>
        <taxon>Embryophyta</taxon>
        <taxon>Tracheophyta</taxon>
        <taxon>Spermatophyta</taxon>
        <taxon>Magnoliopsida</taxon>
        <taxon>Ranunculales</taxon>
        <taxon>Papaveraceae</taxon>
        <taxon>Papaveroideae</taxon>
        <taxon>Papaver</taxon>
    </lineage>
</organism>
<evidence type="ECO:0000256" key="7">
    <source>
        <dbReference type="PIRSR" id="PIRSR602401-1"/>
    </source>
</evidence>
<keyword evidence="3 7" id="KW-0479">Metal-binding</keyword>
<dbReference type="Gramene" id="RZC61962">
    <property type="protein sequence ID" value="RZC61962"/>
    <property type="gene ID" value="C5167_023724"/>
</dbReference>
<dbReference type="FunFam" id="1.10.630.10:FF:000043">
    <property type="entry name" value="Cytochrome P450 99A2"/>
    <property type="match status" value="1"/>
</dbReference>
<dbReference type="STRING" id="3469.A0A4Y7JPL4"/>
<dbReference type="InterPro" id="IPR001128">
    <property type="entry name" value="Cyt_P450"/>
</dbReference>
<evidence type="ECO:0000256" key="4">
    <source>
        <dbReference type="ARBA" id="ARBA00023002"/>
    </source>
</evidence>
<sequence length="526" mass="59204">MDYLTSLALILPGIFIFHLLYRRCRPSSGSLRLPPSPPKLPIIGHLHLVSDMPHHSFSKLAQKHGPIMYLQLGQVPTLVVSSAKLAQEILKTHDHVFSNRPQIIGAQYLSFGCTDITFSRYGPYWRQARKICVTELLSPKRVNSFHLIRNEEVDILINSISKLSGSEVDMSEKFFVVANDVLCRVAFGKRFISDDESNRLPKVLTVSQELFSGFSIADFYPGLEWINSVTGLKKKLLKNLSDLRSVCDEIISEHMNRDNNQNKTVGGGGDGIIPALDREDFVDVLLRVQKAGDLEVPITDDNLKALVLDMFVAGTDTTSATLEWTFTELSRHPDIMKKAQEEVRNAVGPKGLVALNHLPQLNYMRAVMKETFRIHPPVPLLVPRESMEDCKIDGYDIPAKTRVLINTYDIGRDLSSWSNPLEFKPERFMVESRGRDIDVKGHQDFDLLPFGGGRRGCPGYSFALATIELTLARLMYHFDWSMPVGVRAEDVNLDEIFGLATRKKTALVLVPTINEDYIRDIQGQGQ</sequence>
<dbReference type="GO" id="GO:0020037">
    <property type="term" value="F:heme binding"/>
    <property type="evidence" value="ECO:0007669"/>
    <property type="project" value="InterPro"/>
</dbReference>
<evidence type="ECO:0000256" key="1">
    <source>
        <dbReference type="ARBA" id="ARBA00010617"/>
    </source>
</evidence>
<gene>
    <name evidence="9" type="ORF">C5167_023724</name>
</gene>
<name>A0A4Y7JPL4_PAPSO</name>
<dbReference type="InterPro" id="IPR017972">
    <property type="entry name" value="Cyt_P450_CS"/>
</dbReference>
<dbReference type="SUPFAM" id="SSF48264">
    <property type="entry name" value="Cytochrome P450"/>
    <property type="match status" value="1"/>
</dbReference>